<reference evidence="2 3" key="1">
    <citation type="submission" date="2016-03" db="EMBL/GenBank/DDBJ databases">
        <title>EvidentialGene: Evidence-directed Construction of Genes on Genomes.</title>
        <authorList>
            <person name="Gilbert D.G."/>
            <person name="Choi J.-H."/>
            <person name="Mockaitis K."/>
            <person name="Colbourne J."/>
            <person name="Pfrender M."/>
        </authorList>
    </citation>
    <scope>NUCLEOTIDE SEQUENCE [LARGE SCALE GENOMIC DNA]</scope>
    <source>
        <strain evidence="2 3">Xinb3</strain>
        <tissue evidence="2">Complete organism</tissue>
    </source>
</reference>
<feature type="compositionally biased region" description="Polar residues" evidence="1">
    <location>
        <begin position="106"/>
        <end position="116"/>
    </location>
</feature>
<evidence type="ECO:0000313" key="2">
    <source>
        <dbReference type="EMBL" id="KZS20815.1"/>
    </source>
</evidence>
<feature type="region of interest" description="Disordered" evidence="1">
    <location>
        <begin position="1"/>
        <end position="22"/>
    </location>
</feature>
<proteinExistence type="predicted"/>
<dbReference type="EMBL" id="LRGB01000115">
    <property type="protein sequence ID" value="KZS20815.1"/>
    <property type="molecule type" value="Genomic_DNA"/>
</dbReference>
<evidence type="ECO:0000313" key="3">
    <source>
        <dbReference type="Proteomes" id="UP000076858"/>
    </source>
</evidence>
<dbReference type="Proteomes" id="UP000076858">
    <property type="component" value="Unassembled WGS sequence"/>
</dbReference>
<feature type="compositionally biased region" description="Polar residues" evidence="1">
    <location>
        <begin position="74"/>
        <end position="84"/>
    </location>
</feature>
<feature type="compositionally biased region" description="Polar residues" evidence="1">
    <location>
        <begin position="217"/>
        <end position="232"/>
    </location>
</feature>
<feature type="compositionally biased region" description="Basic and acidic residues" evidence="1">
    <location>
        <begin position="117"/>
        <end position="130"/>
    </location>
</feature>
<name>A0A162RVI6_9CRUS</name>
<comment type="caution">
    <text evidence="2">The sequence shown here is derived from an EMBL/GenBank/DDBJ whole genome shotgun (WGS) entry which is preliminary data.</text>
</comment>
<organism evidence="2 3">
    <name type="scientific">Daphnia magna</name>
    <dbReference type="NCBI Taxonomy" id="35525"/>
    <lineage>
        <taxon>Eukaryota</taxon>
        <taxon>Metazoa</taxon>
        <taxon>Ecdysozoa</taxon>
        <taxon>Arthropoda</taxon>
        <taxon>Crustacea</taxon>
        <taxon>Branchiopoda</taxon>
        <taxon>Diplostraca</taxon>
        <taxon>Cladocera</taxon>
        <taxon>Anomopoda</taxon>
        <taxon>Daphniidae</taxon>
        <taxon>Daphnia</taxon>
    </lineage>
</organism>
<feature type="region of interest" description="Disordered" evidence="1">
    <location>
        <begin position="194"/>
        <end position="253"/>
    </location>
</feature>
<feature type="compositionally biased region" description="Polar residues" evidence="1">
    <location>
        <begin position="336"/>
        <end position="364"/>
    </location>
</feature>
<gene>
    <name evidence="2" type="ORF">APZ42_012477</name>
</gene>
<feature type="compositionally biased region" description="Basic residues" evidence="1">
    <location>
        <begin position="290"/>
        <end position="305"/>
    </location>
</feature>
<accession>A0A162RVI6</accession>
<feature type="region of interest" description="Disordered" evidence="1">
    <location>
        <begin position="684"/>
        <end position="763"/>
    </location>
</feature>
<feature type="region of interest" description="Disordered" evidence="1">
    <location>
        <begin position="442"/>
        <end position="467"/>
    </location>
</feature>
<feature type="region of interest" description="Disordered" evidence="1">
    <location>
        <begin position="46"/>
        <end position="178"/>
    </location>
</feature>
<sequence length="783" mass="87068">MGPQRKKNEKTRNRIENSENQMQISESLKVKANKIRFQNNKIALKDLTNKSVITPLKNMGNTTDKEDDPDSDQKQSINQPFGRQTRSKAKTLVSLSPIDNHKKQTNCKNKSLLDTLSKTEHPVDNKHQEETVNVGANRSNGVKCSRTTRQTVKKPSSSPENQNPETADNVSQPNGSPVQTSIQQILVNFPNVAETDDMGKTDNSSEKGPLPTGVSGLDSNSDLGETVHNLTRNMGKPHNISNVNKSNDTKKVSPEVSAKCTKYDIEETLPCQTRSQTLQSAILKNGKSPQFKKKGTSTASKPKRKTALEKWIEQAGEVSLLDGSSSLSGSCRKSARLSTPKLSSGKLTSTKNESKLSSPTSATKRTLMAKKVPVWRTEPKPELLHSAVDDIYGVEYDSSECKPAKKKRTRKPKKEDDVFKASKSVVAPKQTKRLLRTAAVKTAGVQKSPVGSRKGTKPPITDRAAANDTTPLLKAVAEKLSKITEHVIVDESAKEEGLDDISHIYPIANQSTNIDDISHIYPIANQSTNIDDVTLPENTDADHELCSEERDKSTESGVLAGDFEETQQVIPSHSDQVEANMENLFGFEDPENYPPASTVDKTVEKQFVKSTPIKQQMVTECFVSLSPVRKVAKATRTSVNRPARIDEDVARDLIRGIRPLQPVMDKQRHPSLKQYIKDVAEVDRDGEDNEQKTQVPPTPPTVFSQPPRRSYSKRELRTVKRTILQADDDDFEPSDEEVSSKKMKKRVGGKTIQKKNKRDEEEEQWCKVMNSHFEDIDKFNLSS</sequence>
<keyword evidence="3" id="KW-1185">Reference proteome</keyword>
<feature type="compositionally biased region" description="Acidic residues" evidence="1">
    <location>
        <begin position="726"/>
        <end position="737"/>
    </location>
</feature>
<protein>
    <submittedName>
        <fullName evidence="2">Uncharacterized protein</fullName>
    </submittedName>
</protein>
<evidence type="ECO:0000256" key="1">
    <source>
        <dbReference type="SAM" id="MobiDB-lite"/>
    </source>
</evidence>
<feature type="region of interest" description="Disordered" evidence="1">
    <location>
        <begin position="323"/>
        <end position="365"/>
    </location>
</feature>
<dbReference type="OrthoDB" id="6366725at2759"/>
<feature type="region of interest" description="Disordered" evidence="1">
    <location>
        <begin position="281"/>
        <end position="305"/>
    </location>
</feature>
<feature type="compositionally biased region" description="Basic residues" evidence="1">
    <location>
        <begin position="741"/>
        <end position="756"/>
    </location>
</feature>
<dbReference type="AlphaFoldDB" id="A0A162RVI6"/>
<feature type="compositionally biased region" description="Polar residues" evidence="1">
    <location>
        <begin position="134"/>
        <end position="178"/>
    </location>
</feature>